<keyword evidence="4" id="KW-0297">G-protein coupled receptor</keyword>
<accession>A0A9W7A3V8</accession>
<dbReference type="CDD" id="cd00637">
    <property type="entry name" value="7tm_classA_rhodopsin-like"/>
    <property type="match status" value="1"/>
</dbReference>
<feature type="transmembrane region" description="Helical" evidence="8">
    <location>
        <begin position="1098"/>
        <end position="1119"/>
    </location>
</feature>
<comment type="subcellular location">
    <subcellularLocation>
        <location evidence="1">Membrane</location>
        <topology evidence="1">Multi-pass membrane protein</topology>
    </subcellularLocation>
</comment>
<dbReference type="GO" id="GO:0004930">
    <property type="term" value="F:G protein-coupled receptor activity"/>
    <property type="evidence" value="ECO:0007669"/>
    <property type="project" value="UniProtKB-KW"/>
</dbReference>
<keyword evidence="11" id="KW-1185">Reference proteome</keyword>
<dbReference type="EMBL" id="BRXW01000551">
    <property type="protein sequence ID" value="GMH65352.1"/>
    <property type="molecule type" value="Genomic_DNA"/>
</dbReference>
<feature type="domain" description="G-protein coupled receptors family 1 profile" evidence="9">
    <location>
        <begin position="40"/>
        <end position="311"/>
    </location>
</feature>
<dbReference type="InterPro" id="IPR017452">
    <property type="entry name" value="GPCR_Rhodpsn_7TM"/>
</dbReference>
<feature type="region of interest" description="Disordered" evidence="7">
    <location>
        <begin position="1317"/>
        <end position="1352"/>
    </location>
</feature>
<dbReference type="PROSITE" id="PS50262">
    <property type="entry name" value="G_PROTEIN_RECEP_F1_2"/>
    <property type="match status" value="1"/>
</dbReference>
<dbReference type="InterPro" id="IPR050125">
    <property type="entry name" value="GPCR_opsins"/>
</dbReference>
<keyword evidence="4" id="KW-0807">Transducer</keyword>
<sequence>MKDYTQLYGNNYSPIDPTPSYFNSSEEYLVAVHFAIAIVGSLGSLFIIYILWGKWSNGTHRGTFILALSDFLVNISFYHVAYQAALHHRVPSRHICLIEGFTNHALCTLEFSCLVMIAVDRLAALRAISDGKKAMKKSFRVLFLVWAGCFLHAAMPLISDYGYYDIAPSGYHCYGHGGKGVASHDVFTVTNVVYFLVCFAILIYQFWHSNKIIKRLAEPSLNEKELLESGKAGTLRGRRSKEKKRLKLIKFHKESLLLSVVLVTGFLAAWGTLALHFSILPFVDTYSWGRGFFWVASIIAYLNHGFNWAIHFYLNKDLRREARNKMRWMWGKKRSRRGTGGQGSTRSSVGSQATSSRRHRSTRSSAAMSKVTRVSNVVWRGRMAFNSSVSVLSDDAKDELLAEKAEDAEMLEEVIASVKEPQFLSAEEQVSIDEGIKRHRAFSRSRRKVKTLKQFKIVKMFVFAKKRQIHLRGGQGGPKGGKKSPPVVNGRRLIERERCAERNAGVDVEEGISGRLQCNVKAHPHEIIAFMMARDCERFLYLDKVRESTNIDFKIVGGTNAHNKIMSFSFPHKRDRILFVCETVWTQFESRNDKWVLTMTPDYFTVVEEEEKDGHAVTRGGLFVTMNLHLKTDGSTQLDTVFNVVLDDGHVDVKPNRIYGLAVREFGTRLVSYFQKIRGDSNSVTCDEKDGRACGELICSEYLARRDDLNSIIATAMWEYAMLRKMNRPEIMQEILRGVLENQLSLAKPCKSGYDELTISEAREIGKGLSSSLIVALSGDAGVDEWIRKYHALIELNEEAVWFSSMLHVIARRLMSIVPWGTQLRVYSGAFISVFDTITDVWVGFEYIRLNDSSSATFIFVCILVSFALQCFFVYLQNIKLGFKKIVFEIIPVIFGVKSILDAYRVSSGKKAERLQRFDYMQELAFSRCSEAFGESIPSLTFQIYLLLLSHSTTTLPILFSIFASSVSASFALSALSYDLDVDPNNRANNNRRYGYIPNTSLRRLGIFVSMFCSSICTILVRTFSLGMLLKISKMGAIIYVVVDLCIFLIFKYLRNDLLYFLQGASYFSSVLERTMAKVVSDYTGMFHLRNTAELGGLYYLLGQVQGQVVVHVILSFYFREEGVKEGYESYWRFGVLGLNVMWLVSFLSIVLVMEKDYRQSLFTLETGRSSIVLSFLEAKTDHARSDIFTSNPPLWNSIRPDVKNWMLENYVKFESEHPEWWKPNIIKNIPSDMIPKDKVNEHENSVRRWETLKQGNGGGLRGFGEEGSGRGSGTRGSLVDWLKGEGSERGSGLRFSENGLSDSEGFWIFGRLRRKGKKVESVGGGEDMTNSDDLDQSNSNSMDNAMISSSP</sequence>
<proteinExistence type="predicted"/>
<dbReference type="InterPro" id="IPR000276">
    <property type="entry name" value="GPCR_Rhodpsn"/>
</dbReference>
<feature type="transmembrane region" description="Helical" evidence="8">
    <location>
        <begin position="824"/>
        <end position="845"/>
    </location>
</feature>
<evidence type="ECO:0000256" key="2">
    <source>
        <dbReference type="ARBA" id="ARBA00022692"/>
    </source>
</evidence>
<comment type="caution">
    <text evidence="10">The sequence shown here is derived from an EMBL/GenBank/DDBJ whole genome shotgun (WGS) entry which is preliminary data.</text>
</comment>
<reference evidence="11" key="1">
    <citation type="journal article" date="2023" name="Commun. Biol.">
        <title>Genome analysis of Parmales, the sister group of diatoms, reveals the evolutionary specialization of diatoms from phago-mixotrophs to photoautotrophs.</title>
        <authorList>
            <person name="Ban H."/>
            <person name="Sato S."/>
            <person name="Yoshikawa S."/>
            <person name="Yamada K."/>
            <person name="Nakamura Y."/>
            <person name="Ichinomiya M."/>
            <person name="Sato N."/>
            <person name="Blanc-Mathieu R."/>
            <person name="Endo H."/>
            <person name="Kuwata A."/>
            <person name="Ogata H."/>
        </authorList>
    </citation>
    <scope>NUCLEOTIDE SEQUENCE [LARGE SCALE GENOMIC DNA]</scope>
    <source>
        <strain evidence="11">NIES 3700</strain>
    </source>
</reference>
<dbReference type="GO" id="GO:0016020">
    <property type="term" value="C:membrane"/>
    <property type="evidence" value="ECO:0007669"/>
    <property type="project" value="UniProtKB-SubCell"/>
</dbReference>
<keyword evidence="2 8" id="KW-0812">Transmembrane</keyword>
<evidence type="ECO:0000259" key="9">
    <source>
        <dbReference type="PROSITE" id="PS50262"/>
    </source>
</evidence>
<keyword evidence="3 8" id="KW-1133">Transmembrane helix</keyword>
<feature type="transmembrane region" description="Helical" evidence="8">
    <location>
        <begin position="101"/>
        <end position="119"/>
    </location>
</feature>
<dbReference type="Gene3D" id="1.20.1070.10">
    <property type="entry name" value="Rhodopsin 7-helix transmembrane proteins"/>
    <property type="match status" value="1"/>
</dbReference>
<evidence type="ECO:0000313" key="10">
    <source>
        <dbReference type="EMBL" id="GMH65352.1"/>
    </source>
</evidence>
<evidence type="ECO:0000256" key="6">
    <source>
        <dbReference type="ARBA" id="ARBA00023170"/>
    </source>
</evidence>
<organism evidence="10 11">
    <name type="scientific">Triparma laevis f. longispina</name>
    <dbReference type="NCBI Taxonomy" id="1714387"/>
    <lineage>
        <taxon>Eukaryota</taxon>
        <taxon>Sar</taxon>
        <taxon>Stramenopiles</taxon>
        <taxon>Ochrophyta</taxon>
        <taxon>Bolidophyceae</taxon>
        <taxon>Parmales</taxon>
        <taxon>Triparmaceae</taxon>
        <taxon>Triparma</taxon>
    </lineage>
</organism>
<feature type="transmembrane region" description="Helical" evidence="8">
    <location>
        <begin position="1060"/>
        <end position="1077"/>
    </location>
</feature>
<name>A0A9W7A3V8_9STRA</name>
<evidence type="ECO:0000256" key="1">
    <source>
        <dbReference type="ARBA" id="ARBA00004141"/>
    </source>
</evidence>
<feature type="region of interest" description="Disordered" evidence="7">
    <location>
        <begin position="331"/>
        <end position="369"/>
    </location>
</feature>
<feature type="compositionally biased region" description="Low complexity" evidence="7">
    <location>
        <begin position="344"/>
        <end position="355"/>
    </location>
</feature>
<dbReference type="Proteomes" id="UP001165122">
    <property type="component" value="Unassembled WGS sequence"/>
</dbReference>
<feature type="transmembrane region" description="Helical" evidence="8">
    <location>
        <begin position="857"/>
        <end position="876"/>
    </location>
</feature>
<keyword evidence="5 8" id="KW-0472">Membrane</keyword>
<gene>
    <name evidence="10" type="ORF">TrLO_g12695</name>
</gene>
<feature type="transmembrane region" description="Helical" evidence="8">
    <location>
        <begin position="28"/>
        <end position="52"/>
    </location>
</feature>
<feature type="transmembrane region" description="Helical" evidence="8">
    <location>
        <begin position="186"/>
        <end position="207"/>
    </location>
</feature>
<feature type="transmembrane region" description="Helical" evidence="8">
    <location>
        <begin position="1005"/>
        <end position="1025"/>
    </location>
</feature>
<feature type="region of interest" description="Disordered" evidence="7">
    <location>
        <begin position="1254"/>
        <end position="1278"/>
    </location>
</feature>
<evidence type="ECO:0000256" key="3">
    <source>
        <dbReference type="ARBA" id="ARBA00022989"/>
    </source>
</evidence>
<evidence type="ECO:0000256" key="7">
    <source>
        <dbReference type="SAM" id="MobiDB-lite"/>
    </source>
</evidence>
<feature type="transmembrane region" description="Helical" evidence="8">
    <location>
        <begin position="64"/>
        <end position="81"/>
    </location>
</feature>
<feature type="transmembrane region" description="Helical" evidence="8">
    <location>
        <begin position="139"/>
        <end position="158"/>
    </location>
</feature>
<evidence type="ECO:0000313" key="11">
    <source>
        <dbReference type="Proteomes" id="UP001165122"/>
    </source>
</evidence>
<keyword evidence="6" id="KW-0675">Receptor</keyword>
<evidence type="ECO:0000256" key="5">
    <source>
        <dbReference type="ARBA" id="ARBA00023136"/>
    </source>
</evidence>
<feature type="transmembrane region" description="Helical" evidence="8">
    <location>
        <begin position="255"/>
        <end position="279"/>
    </location>
</feature>
<dbReference type="SUPFAM" id="SSF81321">
    <property type="entry name" value="Family A G protein-coupled receptor-like"/>
    <property type="match status" value="1"/>
</dbReference>
<evidence type="ECO:0000256" key="4">
    <source>
        <dbReference type="ARBA" id="ARBA00023040"/>
    </source>
</evidence>
<dbReference type="OrthoDB" id="10433083at2759"/>
<feature type="transmembrane region" description="Helical" evidence="8">
    <location>
        <begin position="1131"/>
        <end position="1153"/>
    </location>
</feature>
<feature type="transmembrane region" description="Helical" evidence="8">
    <location>
        <begin position="1037"/>
        <end position="1054"/>
    </location>
</feature>
<feature type="transmembrane region" description="Helical" evidence="8">
    <location>
        <begin position="291"/>
        <end position="314"/>
    </location>
</feature>
<dbReference type="PANTHER" id="PTHR24240">
    <property type="entry name" value="OPSIN"/>
    <property type="match status" value="1"/>
</dbReference>
<protein>
    <recommendedName>
        <fullName evidence="9">G-protein coupled receptors family 1 profile domain-containing protein</fullName>
    </recommendedName>
</protein>
<dbReference type="Pfam" id="PF00001">
    <property type="entry name" value="7tm_1"/>
    <property type="match status" value="1"/>
</dbReference>
<evidence type="ECO:0000256" key="8">
    <source>
        <dbReference type="SAM" id="Phobius"/>
    </source>
</evidence>